<evidence type="ECO:0000313" key="3">
    <source>
        <dbReference type="Proteomes" id="UP000660861"/>
    </source>
</evidence>
<gene>
    <name evidence="2" type="ORF">H8709_05965</name>
</gene>
<reference evidence="2" key="1">
    <citation type="submission" date="2020-08" db="EMBL/GenBank/DDBJ databases">
        <title>Genome public.</title>
        <authorList>
            <person name="Liu C."/>
            <person name="Sun Q."/>
        </authorList>
    </citation>
    <scope>NUCLEOTIDE SEQUENCE</scope>
    <source>
        <strain evidence="2">NSJ-54</strain>
    </source>
</reference>
<dbReference type="InterPro" id="IPR015943">
    <property type="entry name" value="WD40/YVTN_repeat-like_dom_sf"/>
</dbReference>
<dbReference type="SUPFAM" id="SSF110296">
    <property type="entry name" value="Oligoxyloglucan reducing end-specific cellobiohydrolase"/>
    <property type="match status" value="1"/>
</dbReference>
<evidence type="ECO:0000256" key="1">
    <source>
        <dbReference type="SAM" id="Phobius"/>
    </source>
</evidence>
<dbReference type="AlphaFoldDB" id="A0A926EAT5"/>
<dbReference type="RefSeq" id="WP_262397469.1">
    <property type="nucleotide sequence ID" value="NZ_JACRTC010000003.1"/>
</dbReference>
<sequence length="448" mass="50205">MGKEKSMENEQQSSTRRRVFTVVGLLLALILIGLGIFGFYRKNQQDQVVILDAEEFTVHSESENLTLAAVQWLSGYLEQYQVAYLPRKERLMDFAFRDIEEKETGSYPVVLCEFTIQPAAKDLGDFSSWGIAEEDHVSCQWVLWMERKALPDGGYLYGVRRQGTPASYDLEQYQGGSQQEKDEYDHEYKQELPYERNQYTYKIQDGACSVSLDGGNGWQKIPLSLETLCEVGDGNAYYNRLQEGSFLITPEKTAFAYGGTVDTGLSVIYSEDQGKSWKTALVDEKMDSVRVKFLSFPTPQTGFLVATGGRTMSQEGQVIYRTQDGGASWQRVGEGPRTSLLQSAGFVSETVGFLSYPPIEGAEANLYRTEDAGQTFSPIQFPVKDEWKEVFVAPTAPFMEDGKLVMLVGQGDSGDFEGGRVMAKYVSEDMGLTWTYADLYEPPDNEPG</sequence>
<keyword evidence="3" id="KW-1185">Reference proteome</keyword>
<keyword evidence="1" id="KW-0812">Transmembrane</keyword>
<comment type="caution">
    <text evidence="2">The sequence shown here is derived from an EMBL/GenBank/DDBJ whole genome shotgun (WGS) entry which is preliminary data.</text>
</comment>
<dbReference type="Gene3D" id="2.130.10.10">
    <property type="entry name" value="YVTN repeat-like/Quinoprotein amine dehydrogenase"/>
    <property type="match status" value="1"/>
</dbReference>
<dbReference type="Proteomes" id="UP000660861">
    <property type="component" value="Unassembled WGS sequence"/>
</dbReference>
<dbReference type="EMBL" id="JACRTC010000003">
    <property type="protein sequence ID" value="MBC8570373.1"/>
    <property type="molecule type" value="Genomic_DNA"/>
</dbReference>
<keyword evidence="1" id="KW-0472">Membrane</keyword>
<evidence type="ECO:0008006" key="4">
    <source>
        <dbReference type="Google" id="ProtNLM"/>
    </source>
</evidence>
<protein>
    <recommendedName>
        <fullName evidence="4">Photosynthesis system II assembly factor Ycf48/Hcf136-like domain-containing protein</fullName>
    </recommendedName>
</protein>
<accession>A0A926EAT5</accession>
<keyword evidence="1" id="KW-1133">Transmembrane helix</keyword>
<evidence type="ECO:0000313" key="2">
    <source>
        <dbReference type="EMBL" id="MBC8570373.1"/>
    </source>
</evidence>
<proteinExistence type="predicted"/>
<name>A0A926EAT5_9FIRM</name>
<feature type="transmembrane region" description="Helical" evidence="1">
    <location>
        <begin position="20"/>
        <end position="40"/>
    </location>
</feature>
<organism evidence="2 3">
    <name type="scientific">Zongyangia hominis</name>
    <dbReference type="NCBI Taxonomy" id="2763677"/>
    <lineage>
        <taxon>Bacteria</taxon>
        <taxon>Bacillati</taxon>
        <taxon>Bacillota</taxon>
        <taxon>Clostridia</taxon>
        <taxon>Eubacteriales</taxon>
        <taxon>Oscillospiraceae</taxon>
        <taxon>Zongyangia</taxon>
    </lineage>
</organism>